<sequence>MRQGEMGGVDSIVFASIPWNIVIERCPGIFLSGVRGLGHQAINIIVGKRIHKIRALLLYATSILTGRHNCQESNFMEEAIPI</sequence>
<dbReference type="EMBL" id="CMVM020000076">
    <property type="status" value="NOT_ANNOTATED_CDS"/>
    <property type="molecule type" value="Genomic_DNA"/>
</dbReference>
<protein>
    <submittedName>
        <fullName evidence="1">Uncharacterized protein</fullName>
    </submittedName>
</protein>
<evidence type="ECO:0000313" key="1">
    <source>
        <dbReference type="EnsemblMetazoa" id="OVOC2848.1"/>
    </source>
</evidence>
<reference evidence="2" key="1">
    <citation type="submission" date="2013-10" db="EMBL/GenBank/DDBJ databases">
        <title>Genome sequencing of Onchocerca volvulus.</title>
        <authorList>
            <person name="Cotton J."/>
            <person name="Tsai J."/>
            <person name="Stanley E."/>
            <person name="Tracey A."/>
            <person name="Holroyd N."/>
            <person name="Lustigman S."/>
            <person name="Berriman M."/>
        </authorList>
    </citation>
    <scope>NUCLEOTIDE SEQUENCE</scope>
</reference>
<dbReference type="AlphaFoldDB" id="A0A8R1TQQ5"/>
<accession>A0A8R1TQQ5</accession>
<reference evidence="1" key="2">
    <citation type="submission" date="2022-06" db="UniProtKB">
        <authorList>
            <consortium name="EnsemblMetazoa"/>
        </authorList>
    </citation>
    <scope>IDENTIFICATION</scope>
</reference>
<organism evidence="1 2">
    <name type="scientific">Onchocerca volvulus</name>
    <dbReference type="NCBI Taxonomy" id="6282"/>
    <lineage>
        <taxon>Eukaryota</taxon>
        <taxon>Metazoa</taxon>
        <taxon>Ecdysozoa</taxon>
        <taxon>Nematoda</taxon>
        <taxon>Chromadorea</taxon>
        <taxon>Rhabditida</taxon>
        <taxon>Spirurina</taxon>
        <taxon>Spiruromorpha</taxon>
        <taxon>Filarioidea</taxon>
        <taxon>Onchocercidae</taxon>
        <taxon>Onchocerca</taxon>
    </lineage>
</organism>
<evidence type="ECO:0000313" key="2">
    <source>
        <dbReference type="Proteomes" id="UP000024404"/>
    </source>
</evidence>
<dbReference type="EnsemblMetazoa" id="OVOC2848.1">
    <property type="protein sequence ID" value="OVOC2848.1"/>
    <property type="gene ID" value="WBGene00239657"/>
</dbReference>
<keyword evidence="2" id="KW-1185">Reference proteome</keyword>
<proteinExistence type="predicted"/>
<dbReference type="Proteomes" id="UP000024404">
    <property type="component" value="Unassembled WGS sequence"/>
</dbReference>
<name>A0A8R1TQQ5_ONCVO</name>